<protein>
    <recommendedName>
        <fullName evidence="2">DUF6824 domain-containing protein</fullName>
    </recommendedName>
</protein>
<dbReference type="InParanoid" id="A0A1Z5J6K9"/>
<dbReference type="OrthoDB" id="48671at2759"/>
<reference evidence="3 4" key="1">
    <citation type="journal article" date="2015" name="Plant Cell">
        <title>Oil accumulation by the oleaginous diatom Fistulifera solaris as revealed by the genome and transcriptome.</title>
        <authorList>
            <person name="Tanaka T."/>
            <person name="Maeda Y."/>
            <person name="Veluchamy A."/>
            <person name="Tanaka M."/>
            <person name="Abida H."/>
            <person name="Marechal E."/>
            <person name="Bowler C."/>
            <person name="Muto M."/>
            <person name="Sunaga Y."/>
            <person name="Tanaka M."/>
            <person name="Yoshino T."/>
            <person name="Taniguchi T."/>
            <person name="Fukuda Y."/>
            <person name="Nemoto M."/>
            <person name="Matsumoto M."/>
            <person name="Wong P.S."/>
            <person name="Aburatani S."/>
            <person name="Fujibuchi W."/>
        </authorList>
    </citation>
    <scope>NUCLEOTIDE SEQUENCE [LARGE SCALE GENOMIC DNA]</scope>
    <source>
        <strain evidence="3 4">JPCC DA0580</strain>
    </source>
</reference>
<evidence type="ECO:0000256" key="1">
    <source>
        <dbReference type="SAM" id="MobiDB-lite"/>
    </source>
</evidence>
<comment type="caution">
    <text evidence="3">The sequence shown here is derived from an EMBL/GenBank/DDBJ whole genome shotgun (WGS) entry which is preliminary data.</text>
</comment>
<dbReference type="Pfam" id="PF20710">
    <property type="entry name" value="DUF6824"/>
    <property type="match status" value="1"/>
</dbReference>
<accession>A0A1Z5J6K9</accession>
<organism evidence="3 4">
    <name type="scientific">Fistulifera solaris</name>
    <name type="common">Oleaginous diatom</name>
    <dbReference type="NCBI Taxonomy" id="1519565"/>
    <lineage>
        <taxon>Eukaryota</taxon>
        <taxon>Sar</taxon>
        <taxon>Stramenopiles</taxon>
        <taxon>Ochrophyta</taxon>
        <taxon>Bacillariophyta</taxon>
        <taxon>Bacillariophyceae</taxon>
        <taxon>Bacillariophycidae</taxon>
        <taxon>Naviculales</taxon>
        <taxon>Naviculaceae</taxon>
        <taxon>Fistulifera</taxon>
    </lineage>
</organism>
<dbReference type="AlphaFoldDB" id="A0A1Z5J6K9"/>
<keyword evidence="4" id="KW-1185">Reference proteome</keyword>
<feature type="domain" description="DUF6824" evidence="2">
    <location>
        <begin position="44"/>
        <end position="130"/>
    </location>
</feature>
<proteinExistence type="predicted"/>
<evidence type="ECO:0000313" key="3">
    <source>
        <dbReference type="EMBL" id="GAX09411.1"/>
    </source>
</evidence>
<dbReference type="EMBL" id="BDSP01000007">
    <property type="protein sequence ID" value="GAX09411.1"/>
    <property type="molecule type" value="Genomic_DNA"/>
</dbReference>
<evidence type="ECO:0000313" key="4">
    <source>
        <dbReference type="Proteomes" id="UP000198406"/>
    </source>
</evidence>
<name>A0A1Z5J6K9_FISSO</name>
<dbReference type="InterPro" id="IPR049227">
    <property type="entry name" value="DUF6824"/>
</dbReference>
<feature type="region of interest" description="Disordered" evidence="1">
    <location>
        <begin position="137"/>
        <end position="163"/>
    </location>
</feature>
<evidence type="ECO:0000259" key="2">
    <source>
        <dbReference type="Pfam" id="PF20710"/>
    </source>
</evidence>
<sequence length="264" mass="30245">MNRIQDSCDENSPCKNIICMIGKGIASIQNRDRAVIYDTPVDSDVLCGQDKNLKNHPGNKIFDSMVKSEATRYQGASSKQEKMDISQEIVTNMRKRYNSRFLKKFTVNGKEFWKEISDAKARDKVTHKIRGFAKEFKRCDRSPSPDNTSMTSKESETEMKSGPQDTVLGALIQKRQMIMSNTEISALGTQDQQQFSHACLSRYEDHLDSVRSDDIREFLIEPFGVRYDSKETVFNSLRTEDLDAMDTTMAEPVPVNEWRDPMIE</sequence>
<gene>
    <name evidence="3" type="ORF">FisN_6Lh215</name>
</gene>
<dbReference type="Proteomes" id="UP000198406">
    <property type="component" value="Unassembled WGS sequence"/>
</dbReference>